<sequence length="276" mass="31341">MASEPEGLPQLPITPTPPGQTVHDGISPSEVGQLLALDRLVGVPYVSGDIGETIRAAFKYNLEDFRQRFPDASWTEQLVSLATNPAFTTWLDQDASGFLVVRHEKTVAEKEQYPPLSYAYLALSDKESQGEIARHITFHCGRHLDNIGTQDSSQWIMRDITFQILNYLGAKWMSCGGLDFVKFRHGLEQKDPDTILSAFRLIQTHMVYIKVYVFIDGLYRYQGEPYEEDAKKTIKFLRGLINEMAAPLRSRIKVLITNPTRERQQSWGFEAATIEL</sequence>
<feature type="region of interest" description="Disordered" evidence="1">
    <location>
        <begin position="1"/>
        <end position="25"/>
    </location>
</feature>
<dbReference type="OrthoDB" id="5419927at2759"/>
<dbReference type="PANTHER" id="PTHR40619:SF3">
    <property type="entry name" value="FUNGAL STAND N-TERMINAL GOODBYE DOMAIN-CONTAINING PROTEIN"/>
    <property type="match status" value="1"/>
</dbReference>
<comment type="caution">
    <text evidence="2">The sequence shown here is derived from an EMBL/GenBank/DDBJ whole genome shotgun (WGS) entry which is preliminary data.</text>
</comment>
<protein>
    <submittedName>
        <fullName evidence="2">Uncharacterized protein</fullName>
    </submittedName>
</protein>
<name>A0A2H2ZPF1_TRIPA</name>
<accession>A0A2H2ZPF1</accession>
<dbReference type="PANTHER" id="PTHR40619">
    <property type="entry name" value="FUNGAL STAND N-TERMINAL GOODBYE DOMAIN-CONTAINING PROTEIN"/>
    <property type="match status" value="1"/>
</dbReference>
<organism evidence="2 3">
    <name type="scientific">Trichoderma parareesei</name>
    <name type="common">Filamentous fungus</name>
    <dbReference type="NCBI Taxonomy" id="858221"/>
    <lineage>
        <taxon>Eukaryota</taxon>
        <taxon>Fungi</taxon>
        <taxon>Dikarya</taxon>
        <taxon>Ascomycota</taxon>
        <taxon>Pezizomycotina</taxon>
        <taxon>Sordariomycetes</taxon>
        <taxon>Hypocreomycetidae</taxon>
        <taxon>Hypocreales</taxon>
        <taxon>Hypocreaceae</taxon>
        <taxon>Trichoderma</taxon>
    </lineage>
</organism>
<keyword evidence="3" id="KW-1185">Reference proteome</keyword>
<dbReference type="AlphaFoldDB" id="A0A2H2ZPF1"/>
<evidence type="ECO:0000256" key="1">
    <source>
        <dbReference type="SAM" id="MobiDB-lite"/>
    </source>
</evidence>
<dbReference type="Proteomes" id="UP000219286">
    <property type="component" value="Unassembled WGS sequence"/>
</dbReference>
<reference evidence="2 3" key="1">
    <citation type="journal article" date="2015" name="Genome Announc.">
        <title>Genome sequence and annotation of Trichoderma parareesei, the ancestor of the cellulase producer Trichoderma reesei.</title>
        <authorList>
            <person name="Yang D."/>
            <person name="Pomraning K."/>
            <person name="Kopchinskiy A."/>
            <person name="Karimi Aghcheh R."/>
            <person name="Atanasova L."/>
            <person name="Chenthamara K."/>
            <person name="Baker S.E."/>
            <person name="Zhang R."/>
            <person name="Shen Q."/>
            <person name="Freitag M."/>
            <person name="Kubicek C.P."/>
            <person name="Druzhinina I.S."/>
        </authorList>
    </citation>
    <scope>NUCLEOTIDE SEQUENCE [LARGE SCALE GENOMIC DNA]</scope>
    <source>
        <strain evidence="2 3">CBS 125925</strain>
    </source>
</reference>
<evidence type="ECO:0000313" key="2">
    <source>
        <dbReference type="EMBL" id="OTA08643.1"/>
    </source>
</evidence>
<evidence type="ECO:0000313" key="3">
    <source>
        <dbReference type="Proteomes" id="UP000219286"/>
    </source>
</evidence>
<dbReference type="EMBL" id="LFMI01000868">
    <property type="protein sequence ID" value="OTA08643.1"/>
    <property type="molecule type" value="Genomic_DNA"/>
</dbReference>
<proteinExistence type="predicted"/>
<gene>
    <name evidence="2" type="ORF">A9Z42_0003770</name>
</gene>